<dbReference type="SUPFAM" id="SSF55785">
    <property type="entry name" value="PYP-like sensor domain (PAS domain)"/>
    <property type="match status" value="1"/>
</dbReference>
<dbReference type="PANTHER" id="PTHR43547">
    <property type="entry name" value="TWO-COMPONENT HISTIDINE KINASE"/>
    <property type="match status" value="1"/>
</dbReference>
<comment type="catalytic activity">
    <reaction evidence="1">
        <text>ATP + protein L-histidine = ADP + protein N-phospho-L-histidine.</text>
        <dbReference type="EC" id="2.7.13.3"/>
    </reaction>
</comment>
<proteinExistence type="predicted"/>
<evidence type="ECO:0000313" key="7">
    <source>
        <dbReference type="EMBL" id="TDR40016.1"/>
    </source>
</evidence>
<dbReference type="PROSITE" id="PS50109">
    <property type="entry name" value="HIS_KIN"/>
    <property type="match status" value="1"/>
</dbReference>
<dbReference type="SUPFAM" id="SSF47384">
    <property type="entry name" value="Homodimeric domain of signal transducing histidine kinase"/>
    <property type="match status" value="1"/>
</dbReference>
<gene>
    <name evidence="7" type="ORF">DFR29_11468</name>
</gene>
<evidence type="ECO:0000256" key="3">
    <source>
        <dbReference type="ARBA" id="ARBA00022553"/>
    </source>
</evidence>
<dbReference type="Gene3D" id="2.130.10.10">
    <property type="entry name" value="YVTN repeat-like/Quinoprotein amine dehydrogenase"/>
    <property type="match status" value="5"/>
</dbReference>
<dbReference type="InterPro" id="IPR000700">
    <property type="entry name" value="PAS-assoc_C"/>
</dbReference>
<dbReference type="InterPro" id="IPR036097">
    <property type="entry name" value="HisK_dim/P_sf"/>
</dbReference>
<dbReference type="Pfam" id="PF07495">
    <property type="entry name" value="Y_Y_Y"/>
    <property type="match status" value="1"/>
</dbReference>
<evidence type="ECO:0000259" key="6">
    <source>
        <dbReference type="PROSITE" id="PS50113"/>
    </source>
</evidence>
<dbReference type="PROSITE" id="PS50113">
    <property type="entry name" value="PAC"/>
    <property type="match status" value="1"/>
</dbReference>
<evidence type="ECO:0000259" key="5">
    <source>
        <dbReference type="PROSITE" id="PS50109"/>
    </source>
</evidence>
<organism evidence="7 8">
    <name type="scientific">Tahibacter aquaticus</name>
    <dbReference type="NCBI Taxonomy" id="520092"/>
    <lineage>
        <taxon>Bacteria</taxon>
        <taxon>Pseudomonadati</taxon>
        <taxon>Pseudomonadota</taxon>
        <taxon>Gammaproteobacteria</taxon>
        <taxon>Lysobacterales</taxon>
        <taxon>Rhodanobacteraceae</taxon>
        <taxon>Tahibacter</taxon>
    </lineage>
</organism>
<keyword evidence="3" id="KW-0597">Phosphoprotein</keyword>
<comment type="caution">
    <text evidence="7">The sequence shown here is derived from an EMBL/GenBank/DDBJ whole genome shotgun (WGS) entry which is preliminary data.</text>
</comment>
<dbReference type="SUPFAM" id="SSF55874">
    <property type="entry name" value="ATPase domain of HSP90 chaperone/DNA topoisomerase II/histidine kinase"/>
    <property type="match status" value="1"/>
</dbReference>
<dbReference type="PANTHER" id="PTHR43547:SF2">
    <property type="entry name" value="HYBRID SIGNAL TRANSDUCTION HISTIDINE KINASE C"/>
    <property type="match status" value="1"/>
</dbReference>
<name>A0A4R6YQB3_9GAMM</name>
<dbReference type="InterPro" id="IPR004358">
    <property type="entry name" value="Sig_transdc_His_kin-like_C"/>
</dbReference>
<dbReference type="InterPro" id="IPR013655">
    <property type="entry name" value="PAS_fold_3"/>
</dbReference>
<dbReference type="Gene3D" id="3.30.565.10">
    <property type="entry name" value="Histidine kinase-like ATPase, C-terminal domain"/>
    <property type="match status" value="1"/>
</dbReference>
<dbReference type="InterPro" id="IPR003594">
    <property type="entry name" value="HATPase_dom"/>
</dbReference>
<dbReference type="Gene3D" id="3.30.450.20">
    <property type="entry name" value="PAS domain"/>
    <property type="match status" value="1"/>
</dbReference>
<dbReference type="Proteomes" id="UP000295293">
    <property type="component" value="Unassembled WGS sequence"/>
</dbReference>
<dbReference type="EC" id="2.7.13.3" evidence="2"/>
<keyword evidence="4" id="KW-0175">Coiled coil</keyword>
<evidence type="ECO:0000256" key="2">
    <source>
        <dbReference type="ARBA" id="ARBA00012438"/>
    </source>
</evidence>
<feature type="coiled-coil region" evidence="4">
    <location>
        <begin position="1044"/>
        <end position="1071"/>
    </location>
</feature>
<dbReference type="InterPro" id="IPR035965">
    <property type="entry name" value="PAS-like_dom_sf"/>
</dbReference>
<dbReference type="InterPro" id="IPR015943">
    <property type="entry name" value="WD40/YVTN_repeat-like_dom_sf"/>
</dbReference>
<dbReference type="Pfam" id="PF02518">
    <property type="entry name" value="HATPase_c"/>
    <property type="match status" value="1"/>
</dbReference>
<dbReference type="EMBL" id="SNZH01000014">
    <property type="protein sequence ID" value="TDR40016.1"/>
    <property type="molecule type" value="Genomic_DNA"/>
</dbReference>
<accession>A0A4R6YQB3</accession>
<evidence type="ECO:0000256" key="1">
    <source>
        <dbReference type="ARBA" id="ARBA00000085"/>
    </source>
</evidence>
<dbReference type="CDD" id="cd00082">
    <property type="entry name" value="HisKA"/>
    <property type="match status" value="1"/>
</dbReference>
<reference evidence="7 8" key="1">
    <citation type="submission" date="2019-03" db="EMBL/GenBank/DDBJ databases">
        <title>Genomic Encyclopedia of Type Strains, Phase IV (KMG-IV): sequencing the most valuable type-strain genomes for metagenomic binning, comparative biology and taxonomic classification.</title>
        <authorList>
            <person name="Goeker M."/>
        </authorList>
    </citation>
    <scope>NUCLEOTIDE SEQUENCE [LARGE SCALE GENOMIC DNA]</scope>
    <source>
        <strain evidence="7 8">DSM 21667</strain>
    </source>
</reference>
<dbReference type="InterPro" id="IPR003661">
    <property type="entry name" value="HisK_dim/P_dom"/>
</dbReference>
<feature type="domain" description="PAC" evidence="6">
    <location>
        <begin position="920"/>
        <end position="973"/>
    </location>
</feature>
<dbReference type="AlphaFoldDB" id="A0A4R6YQB3"/>
<dbReference type="GO" id="GO:0000155">
    <property type="term" value="F:phosphorelay sensor kinase activity"/>
    <property type="evidence" value="ECO:0007669"/>
    <property type="project" value="InterPro"/>
</dbReference>
<feature type="domain" description="Histidine kinase" evidence="5">
    <location>
        <begin position="1025"/>
        <end position="1256"/>
    </location>
</feature>
<dbReference type="Pfam" id="PF07494">
    <property type="entry name" value="Reg_prop"/>
    <property type="match status" value="4"/>
</dbReference>
<dbReference type="SUPFAM" id="SSF63829">
    <property type="entry name" value="Calcium-dependent phosphotriesterase"/>
    <property type="match status" value="3"/>
</dbReference>
<dbReference type="InterPro" id="IPR011110">
    <property type="entry name" value="Reg_prop"/>
</dbReference>
<sequence length="1260" mass="137297">MLLFGLAIGGLRVGHAGAVAGIDDIRFRTFSTGEGLSQASVRALAQDSSGFLWVGTQDGLNRFDGNGFKVYRHDRSDPWSLAQNHIWALAPGTDGSLWIATQGGGLSHYDPDLDRFDNFQADPARSDALAANHVTALLLDRRSRLWVASTGGRLQWLEAGQRRFVDAPLGVLPALRMVRSLLQANDGTLWIGTRDGLLHTDADARALLPLPPLLAQMEIYALAAAADGSLWVGTAESGLLHLAADGSVLAHLRFDAAAAPAASLPDDAVRGLLADADGGLWIAGQNRGLAHYEPQRGRFTLYQHDATRDYTPAANRLWSLLRERSGLLLVGSWVNGLSVHDPRTRAFLRVDAVANEPRALPARPVMSVQADADGTLWAGLIEGGGLVHLDLQQGVLKRYVNDPHDASSLSHNFVQHVIRGRDGSLWVATMGGGLNRLRPGSERFEHFRHDPADAGSIAADSLIFVYEDAAGTLWVGTLDHGLDELCAGCSRFRHHVHDPADPHSLAGDTLNAVLETRAGEFYLAYRSAGLGRLDRASGKAQRLRTRGDDVAGLGNDSISALAEDSKHRLWVGVQGGGAALQTGERDGVPQFRLFGTAQGLAADAVGEIAEDRDGRIWVSTTVGLSRIDPVSGAIVNFGPRDGTLARGYWVGSMSTLPDGRIAFGGLDGLSVVDPAAVQLPAPPAPLVTGVLLNNVAVQLRWRDAQSPLQRSLLRGGVVEFAYNDDNVTFEFAAPDFSNAESLHYSYRLENHDPRWIDTDHARRFATYTDLAAGSYTLHIRARRAGAGWTDQESRVSVLVAPAPWASPLAYLAYFALAAMATLLVWQRLRANRLAREAVQERIKLSEERLKLALTGSGSELWDIDLPSGRMHRENRLEHLTATSDAVEQTIAAYRPFVHPEDIAQFEHALALHLRGDSAVFEASYRTPDRQQEWVWLLTRGRVVDRDGSGQARRVTGITQDINALKRAEEALRSLNEELELRVERRTADLRAANVELRHTLDRLTLAQRQLLESEKLASLGGLVAGIAHEINTPLGVSVTAASHLVEEARRLARLLQENRLSKQELDRFQRSARESAEMILRNLQRADRLVKSFKQVAVDQSTEDRRVVELGHCIEEILTTLGPTLKKTPHSVELDCAQPVVCETAPGALYQIVTNLVMNSLMHGFADGRAGIIRLSIARRQQDIEVLYRDNGCGMDEMTRVRIFDPFFTTRRGQGGSGLGMHIVYNLVTQSLGGSIRVDSSAGQGIEVAIFFGGGPRAVA</sequence>
<feature type="coiled-coil region" evidence="4">
    <location>
        <begin position="957"/>
        <end position="995"/>
    </location>
</feature>
<dbReference type="Gene3D" id="1.10.287.130">
    <property type="match status" value="1"/>
</dbReference>
<dbReference type="InterPro" id="IPR013783">
    <property type="entry name" value="Ig-like_fold"/>
</dbReference>
<keyword evidence="8" id="KW-1185">Reference proteome</keyword>
<protein>
    <recommendedName>
        <fullName evidence="2">histidine kinase</fullName>
        <ecNumber evidence="2">2.7.13.3</ecNumber>
    </recommendedName>
</protein>
<dbReference type="InterPro" id="IPR036890">
    <property type="entry name" value="HATPase_C_sf"/>
</dbReference>
<dbReference type="InterPro" id="IPR005467">
    <property type="entry name" value="His_kinase_dom"/>
</dbReference>
<dbReference type="InterPro" id="IPR011123">
    <property type="entry name" value="Y_Y_Y"/>
</dbReference>
<evidence type="ECO:0000313" key="8">
    <source>
        <dbReference type="Proteomes" id="UP000295293"/>
    </source>
</evidence>
<dbReference type="SMART" id="SM00388">
    <property type="entry name" value="HisKA"/>
    <property type="match status" value="1"/>
</dbReference>
<dbReference type="Gene3D" id="2.60.40.10">
    <property type="entry name" value="Immunoglobulins"/>
    <property type="match status" value="1"/>
</dbReference>
<evidence type="ECO:0000256" key="4">
    <source>
        <dbReference type="SAM" id="Coils"/>
    </source>
</evidence>
<dbReference type="SMART" id="SM00387">
    <property type="entry name" value="HATPase_c"/>
    <property type="match status" value="1"/>
</dbReference>
<dbReference type="PRINTS" id="PR00344">
    <property type="entry name" value="BCTRLSENSOR"/>
</dbReference>
<dbReference type="Pfam" id="PF08447">
    <property type="entry name" value="PAS_3"/>
    <property type="match status" value="1"/>
</dbReference>